<dbReference type="InterPro" id="IPR007832">
    <property type="entry name" value="RNA_pol_Rpc34"/>
</dbReference>
<organism evidence="6 7">
    <name type="scientific">Allomyces macrogynus (strain ATCC 38327)</name>
    <name type="common">Allomyces javanicus var. macrogynus</name>
    <dbReference type="NCBI Taxonomy" id="578462"/>
    <lineage>
        <taxon>Eukaryota</taxon>
        <taxon>Fungi</taxon>
        <taxon>Fungi incertae sedis</taxon>
        <taxon>Blastocladiomycota</taxon>
        <taxon>Blastocladiomycetes</taxon>
        <taxon>Blastocladiales</taxon>
        <taxon>Blastocladiaceae</taxon>
        <taxon>Allomyces</taxon>
    </lineage>
</organism>
<dbReference type="eggNOG" id="KOG3233">
    <property type="taxonomic scope" value="Eukaryota"/>
</dbReference>
<dbReference type="PANTHER" id="PTHR12780">
    <property type="entry name" value="RNA POLYMERASE III DNA DIRECTED , 39KD SUBUNIT-RELATED"/>
    <property type="match status" value="1"/>
</dbReference>
<sequence>MFGGYDVDNRRDLRSFGPLSRTCGPRKRIPATHQLAPHRDSVHFALHDASISCPVAELPAAPTARLAAAAPSRTTSRPEPLPAPIQIPTMATVAPGKKKLSTLEKRMLDILASYPEDAEVSNTDLQAKMNVETAHYLKVVNVLAKKNYLEITRTSPMLYYKLIKEEEKENSKYEEKLVFNYIKAVGTEGIWVRTLAIKTSLHQNSLNKALKKLEQRGLIKQVKSVKFGSKKFYMLAELQPSNEVTGGIWFTDQELDLNFVNTVAHACLRAIARKSFPLDSQAVFPSNYNRYLTITKITREINKIKITNVELTQADVEAVLDMLIFDNKIEKLPVPAEPLLMAEDDDDANNPMGGMNVSLDEDHDDGSADVWMYRALKENWTETEWAKFPCGVCPVRRDCTSDGAVNPRDCKYINDWLKF</sequence>
<dbReference type="InterPro" id="IPR016049">
    <property type="entry name" value="RNA_pol_Rpc34-like"/>
</dbReference>
<dbReference type="InterPro" id="IPR036390">
    <property type="entry name" value="WH_DNA-bd_sf"/>
</dbReference>
<evidence type="ECO:0000256" key="4">
    <source>
        <dbReference type="ARBA" id="ARBA00023163"/>
    </source>
</evidence>
<keyword evidence="5" id="KW-0539">Nucleus</keyword>
<keyword evidence="7" id="KW-1185">Reference proteome</keyword>
<dbReference type="STRING" id="578462.A0A0L0SD07"/>
<gene>
    <name evidence="6" type="ORF">AMAG_05711</name>
</gene>
<dbReference type="FunFam" id="1.10.10.10:FF:000116">
    <property type="entry name" value="DNA-directed RNA polymerase III subunit RPC6"/>
    <property type="match status" value="1"/>
</dbReference>
<reference evidence="6 7" key="1">
    <citation type="submission" date="2009-11" db="EMBL/GenBank/DDBJ databases">
        <title>Annotation of Allomyces macrogynus ATCC 38327.</title>
        <authorList>
            <consortium name="The Broad Institute Genome Sequencing Platform"/>
            <person name="Russ C."/>
            <person name="Cuomo C."/>
            <person name="Burger G."/>
            <person name="Gray M.W."/>
            <person name="Holland P.W.H."/>
            <person name="King N."/>
            <person name="Lang F.B.F."/>
            <person name="Roger A.J."/>
            <person name="Ruiz-Trillo I."/>
            <person name="Young S.K."/>
            <person name="Zeng Q."/>
            <person name="Gargeya S."/>
            <person name="Fitzgerald M."/>
            <person name="Haas B."/>
            <person name="Abouelleil A."/>
            <person name="Alvarado L."/>
            <person name="Arachchi H.M."/>
            <person name="Berlin A."/>
            <person name="Chapman S.B."/>
            <person name="Gearin G."/>
            <person name="Goldberg J."/>
            <person name="Griggs A."/>
            <person name="Gujja S."/>
            <person name="Hansen M."/>
            <person name="Heiman D."/>
            <person name="Howarth C."/>
            <person name="Larimer J."/>
            <person name="Lui A."/>
            <person name="MacDonald P.J.P."/>
            <person name="McCowen C."/>
            <person name="Montmayeur A."/>
            <person name="Murphy C."/>
            <person name="Neiman D."/>
            <person name="Pearson M."/>
            <person name="Priest M."/>
            <person name="Roberts A."/>
            <person name="Saif S."/>
            <person name="Shea T."/>
            <person name="Sisk P."/>
            <person name="Stolte C."/>
            <person name="Sykes S."/>
            <person name="Wortman J."/>
            <person name="Nusbaum C."/>
            <person name="Birren B."/>
        </authorList>
    </citation>
    <scope>NUCLEOTIDE SEQUENCE [LARGE SCALE GENOMIC DNA]</scope>
    <source>
        <strain evidence="6 7">ATCC 38327</strain>
    </source>
</reference>
<dbReference type="Proteomes" id="UP000054350">
    <property type="component" value="Unassembled WGS sequence"/>
</dbReference>
<evidence type="ECO:0000256" key="3">
    <source>
        <dbReference type="ARBA" id="ARBA00022478"/>
    </source>
</evidence>
<dbReference type="EMBL" id="GG745336">
    <property type="protein sequence ID" value="KNE60309.1"/>
    <property type="molecule type" value="Genomic_DNA"/>
</dbReference>
<dbReference type="VEuPathDB" id="FungiDB:AMAG_05711"/>
<name>A0A0L0SD07_ALLM3</name>
<comment type="similarity">
    <text evidence="2">Belongs to the eukaryotic RPC34/RPC39 RNA polymerase subunit family.</text>
</comment>
<proteinExistence type="inferred from homology"/>
<dbReference type="GO" id="GO:0005666">
    <property type="term" value="C:RNA polymerase III complex"/>
    <property type="evidence" value="ECO:0007669"/>
    <property type="project" value="InterPro"/>
</dbReference>
<evidence type="ECO:0000256" key="5">
    <source>
        <dbReference type="ARBA" id="ARBA00023242"/>
    </source>
</evidence>
<accession>A0A0L0SD07</accession>
<dbReference type="GO" id="GO:0006383">
    <property type="term" value="P:transcription by RNA polymerase III"/>
    <property type="evidence" value="ECO:0007669"/>
    <property type="project" value="InterPro"/>
</dbReference>
<comment type="subcellular location">
    <subcellularLocation>
        <location evidence="1">Nucleus</location>
    </subcellularLocation>
</comment>
<protein>
    <recommendedName>
        <fullName evidence="8">DNA-directed RNA polymerase III subunit RPC6</fullName>
    </recommendedName>
</protein>
<evidence type="ECO:0000256" key="2">
    <source>
        <dbReference type="ARBA" id="ARBA00011038"/>
    </source>
</evidence>
<dbReference type="AlphaFoldDB" id="A0A0L0SD07"/>
<dbReference type="OrthoDB" id="613763at2759"/>
<keyword evidence="3" id="KW-0240">DNA-directed RNA polymerase</keyword>
<reference evidence="7" key="2">
    <citation type="submission" date="2009-11" db="EMBL/GenBank/DDBJ databases">
        <title>The Genome Sequence of Allomyces macrogynus strain ATCC 38327.</title>
        <authorList>
            <consortium name="The Broad Institute Genome Sequencing Platform"/>
            <person name="Russ C."/>
            <person name="Cuomo C."/>
            <person name="Shea T."/>
            <person name="Young S.K."/>
            <person name="Zeng Q."/>
            <person name="Koehrsen M."/>
            <person name="Haas B."/>
            <person name="Borodovsky M."/>
            <person name="Guigo R."/>
            <person name="Alvarado L."/>
            <person name="Berlin A."/>
            <person name="Borenstein D."/>
            <person name="Chen Z."/>
            <person name="Engels R."/>
            <person name="Freedman E."/>
            <person name="Gellesch M."/>
            <person name="Goldberg J."/>
            <person name="Griggs A."/>
            <person name="Gujja S."/>
            <person name="Heiman D."/>
            <person name="Hepburn T."/>
            <person name="Howarth C."/>
            <person name="Jen D."/>
            <person name="Larson L."/>
            <person name="Lewis B."/>
            <person name="Mehta T."/>
            <person name="Park D."/>
            <person name="Pearson M."/>
            <person name="Roberts A."/>
            <person name="Saif S."/>
            <person name="Shenoy N."/>
            <person name="Sisk P."/>
            <person name="Stolte C."/>
            <person name="Sykes S."/>
            <person name="Walk T."/>
            <person name="White J."/>
            <person name="Yandava C."/>
            <person name="Burger G."/>
            <person name="Gray M.W."/>
            <person name="Holland P.W.H."/>
            <person name="King N."/>
            <person name="Lang F.B.F."/>
            <person name="Roger A.J."/>
            <person name="Ruiz-Trillo I."/>
            <person name="Lander E."/>
            <person name="Nusbaum C."/>
        </authorList>
    </citation>
    <scope>NUCLEOTIDE SEQUENCE [LARGE SCALE GENOMIC DNA]</scope>
    <source>
        <strain evidence="7">ATCC 38327</strain>
    </source>
</reference>
<evidence type="ECO:0000256" key="1">
    <source>
        <dbReference type="ARBA" id="ARBA00004123"/>
    </source>
</evidence>
<dbReference type="GO" id="GO:0005654">
    <property type="term" value="C:nucleoplasm"/>
    <property type="evidence" value="ECO:0007669"/>
    <property type="project" value="UniProtKB-ARBA"/>
</dbReference>
<dbReference type="Pfam" id="PF05158">
    <property type="entry name" value="RNA_pol_Rpc34"/>
    <property type="match status" value="1"/>
</dbReference>
<dbReference type="InterPro" id="IPR036388">
    <property type="entry name" value="WH-like_DNA-bd_sf"/>
</dbReference>
<dbReference type="GO" id="GO:0005737">
    <property type="term" value="C:cytoplasm"/>
    <property type="evidence" value="ECO:0007669"/>
    <property type="project" value="UniProtKB-ARBA"/>
</dbReference>
<evidence type="ECO:0008006" key="8">
    <source>
        <dbReference type="Google" id="ProtNLM"/>
    </source>
</evidence>
<dbReference type="SUPFAM" id="SSF46785">
    <property type="entry name" value="Winged helix' DNA-binding domain"/>
    <property type="match status" value="2"/>
</dbReference>
<dbReference type="Gene3D" id="1.10.10.10">
    <property type="entry name" value="Winged helix-like DNA-binding domain superfamily/Winged helix DNA-binding domain"/>
    <property type="match status" value="1"/>
</dbReference>
<evidence type="ECO:0000313" key="6">
    <source>
        <dbReference type="EMBL" id="KNE60309.1"/>
    </source>
</evidence>
<evidence type="ECO:0000313" key="7">
    <source>
        <dbReference type="Proteomes" id="UP000054350"/>
    </source>
</evidence>
<keyword evidence="4" id="KW-0804">Transcription</keyword>